<dbReference type="AlphaFoldDB" id="A0A3M8K4G8"/>
<sequence length="325" mass="36054">MDELSELRARRMIAQGLAFSAAHPAGLSDPATVARHLLALQGQSYPGGIRAIGLRCGKSDEDVLQAVADYEIVRGWPQRGTLHFMPAEDVRWMMRLCFPRIERAQSRRWPLIGLTEDLVDAARTELYGALLERGHSDPLPRSSIYQVLRESGVDPGDNRGAHLMRYFGSQGDLIQGPKVGAQESFLHVDRLPTRQREFSGDEALAELGTRYFRSHGPASIKDLAWWSGLKMAQVRQAASLAEEVCSFEVSGQTYWMAKWQEDVTEAELQDAIDRQFTLPAFDEILLGYGDKSLILADEHRPSVLTKNGLSWAFTVSGGKVTGGAK</sequence>
<dbReference type="PANTHER" id="PTHR38479:SF2">
    <property type="entry name" value="WINGED HELIX DNA-BINDING DOMAIN-CONTAINING PROTEIN"/>
    <property type="match status" value="1"/>
</dbReference>
<evidence type="ECO:0000313" key="1">
    <source>
        <dbReference type="EMBL" id="RNE48091.1"/>
    </source>
</evidence>
<dbReference type="PANTHER" id="PTHR38479">
    <property type="entry name" value="LMO0824 PROTEIN"/>
    <property type="match status" value="1"/>
</dbReference>
<gene>
    <name evidence="1" type="ORF">C5L39_09420</name>
</gene>
<organism evidence="1 2">
    <name type="scientific">Corynebacterium alimapuense</name>
    <dbReference type="NCBI Taxonomy" id="1576874"/>
    <lineage>
        <taxon>Bacteria</taxon>
        <taxon>Bacillati</taxon>
        <taxon>Actinomycetota</taxon>
        <taxon>Actinomycetes</taxon>
        <taxon>Mycobacteriales</taxon>
        <taxon>Corynebacteriaceae</taxon>
        <taxon>Corynebacterium</taxon>
    </lineage>
</organism>
<dbReference type="Pfam" id="PF06224">
    <property type="entry name" value="AlkZ-like"/>
    <property type="match status" value="1"/>
</dbReference>
<reference evidence="1 2" key="1">
    <citation type="submission" date="2018-02" db="EMBL/GenBank/DDBJ databases">
        <title>Corynebacterium alimpuense sp. nov., a marine obligate actinomycete isolated from sediments of Valparaiso bay, Chile.</title>
        <authorList>
            <person name="Claverias F."/>
            <person name="Gonzales-Siles L."/>
            <person name="Salva-Serra F."/>
            <person name="Inganaes E."/>
            <person name="Molin K."/>
            <person name="Cumsille A."/>
            <person name="Undabarrena A."/>
            <person name="Couve E."/>
            <person name="Moore E.R.B."/>
            <person name="Gomila M."/>
            <person name="Camara B."/>
        </authorList>
    </citation>
    <scope>NUCLEOTIDE SEQUENCE [LARGE SCALE GENOMIC DNA]</scope>
    <source>
        <strain evidence="1 2">CCUG 69366</strain>
    </source>
</reference>
<name>A0A3M8K4G8_9CORY</name>
<comment type="caution">
    <text evidence="1">The sequence shown here is derived from an EMBL/GenBank/DDBJ whole genome shotgun (WGS) entry which is preliminary data.</text>
</comment>
<keyword evidence="2" id="KW-1185">Reference proteome</keyword>
<evidence type="ECO:0008006" key="3">
    <source>
        <dbReference type="Google" id="ProtNLM"/>
    </source>
</evidence>
<dbReference type="InterPro" id="IPR009351">
    <property type="entry name" value="AlkZ-like"/>
</dbReference>
<dbReference type="RefSeq" id="WP_123048666.1">
    <property type="nucleotide sequence ID" value="NZ_PTJO01000006.1"/>
</dbReference>
<protein>
    <recommendedName>
        <fullName evidence="3">Winged helix DNA-binding domain-containing protein</fullName>
    </recommendedName>
</protein>
<proteinExistence type="predicted"/>
<evidence type="ECO:0000313" key="2">
    <source>
        <dbReference type="Proteomes" id="UP000266975"/>
    </source>
</evidence>
<accession>A0A3M8K4G8</accession>
<dbReference type="Proteomes" id="UP000266975">
    <property type="component" value="Unassembled WGS sequence"/>
</dbReference>
<dbReference type="EMBL" id="PTJO01000006">
    <property type="protein sequence ID" value="RNE48091.1"/>
    <property type="molecule type" value="Genomic_DNA"/>
</dbReference>
<dbReference type="OrthoDB" id="9148135at2"/>